<dbReference type="EMBL" id="PJNB01000001">
    <property type="protein sequence ID" value="PKW13767.1"/>
    <property type="molecule type" value="Genomic_DNA"/>
</dbReference>
<comment type="caution">
    <text evidence="1">The sequence shown here is derived from an EMBL/GenBank/DDBJ whole genome shotgun (WGS) entry which is preliminary data.</text>
</comment>
<proteinExistence type="predicted"/>
<accession>A0A2N3XSV2</accession>
<dbReference type="STRING" id="994479.GCA_000194155_04041"/>
<keyword evidence="2" id="KW-1185">Reference proteome</keyword>
<reference evidence="1" key="1">
    <citation type="submission" date="2017-12" db="EMBL/GenBank/DDBJ databases">
        <title>Sequencing the genomes of 1000 Actinobacteria strains.</title>
        <authorList>
            <person name="Klenk H.-P."/>
        </authorList>
    </citation>
    <scope>NUCLEOTIDE SEQUENCE [LARGE SCALE GENOMIC DNA]</scope>
    <source>
        <strain evidence="1">DSM 44228</strain>
    </source>
</reference>
<gene>
    <name evidence="1" type="ORF">A8926_1323</name>
</gene>
<evidence type="ECO:0000313" key="2">
    <source>
        <dbReference type="Proteomes" id="UP000233786"/>
    </source>
</evidence>
<dbReference type="AlphaFoldDB" id="A0A2N3XSV2"/>
<name>A0A2N3XSV2_SACSN</name>
<evidence type="ECO:0000313" key="1">
    <source>
        <dbReference type="EMBL" id="PKW13767.1"/>
    </source>
</evidence>
<sequence length="61" mass="7354">MTVMRTEHWLRAVAEYVRTMNELCDRYLLAWPPRPEPLHWVRRGDTWVLCGEVLPDRRCGD</sequence>
<protein>
    <submittedName>
        <fullName evidence="1">Uncharacterized protein</fullName>
    </submittedName>
</protein>
<organism evidence="1 2">
    <name type="scientific">Saccharopolyspora spinosa</name>
    <dbReference type="NCBI Taxonomy" id="60894"/>
    <lineage>
        <taxon>Bacteria</taxon>
        <taxon>Bacillati</taxon>
        <taxon>Actinomycetota</taxon>
        <taxon>Actinomycetes</taxon>
        <taxon>Pseudonocardiales</taxon>
        <taxon>Pseudonocardiaceae</taxon>
        <taxon>Saccharopolyspora</taxon>
    </lineage>
</organism>
<dbReference type="Proteomes" id="UP000233786">
    <property type="component" value="Unassembled WGS sequence"/>
</dbReference>